<dbReference type="GO" id="GO:0016301">
    <property type="term" value="F:kinase activity"/>
    <property type="evidence" value="ECO:0007669"/>
    <property type="project" value="UniProtKB-KW"/>
</dbReference>
<sequence length="328" mass="36951">MTLTRSDPRISHRCMSLIISIQNSRFWRERTTKDVSLNARGNIRMEESDCHANVHLFKVVGISMALSDLGARRGNSSTSRRRKALMNLTSTMDPSAKRSRCSAAIFFCKPSVTMALTSRPTSSSARIVSWKMLEKSRAVIFLLVYQNERGCFHTPNTLLIMATSTSSARTALLPNDPKSARPTISSSSSRFQVHLFSEAFQSLSSWFGEGKATEAPWSTLPHGLEVGENILLPPSSLWLSPEVLHLSNKKLEKSRINFILEKSKGTLYLLWKSLWSCCWHQSLQPPGDAYSPHLVQRHVKEKERAKYSPLNLNRKGKAKDGFIKMKPD</sequence>
<accession>A0AAE1HNG1</accession>
<gene>
    <name evidence="1" type="ORF">KUF71_012472</name>
</gene>
<proteinExistence type="predicted"/>
<reference evidence="1" key="1">
    <citation type="submission" date="2021-07" db="EMBL/GenBank/DDBJ databases">
        <authorList>
            <person name="Catto M.A."/>
            <person name="Jacobson A."/>
            <person name="Kennedy G."/>
            <person name="Labadie P."/>
            <person name="Hunt B.G."/>
            <person name="Srinivasan R."/>
        </authorList>
    </citation>
    <scope>NUCLEOTIDE SEQUENCE</scope>
    <source>
        <strain evidence="1">PL_HMW_Pooled</strain>
        <tissue evidence="1">Head</tissue>
    </source>
</reference>
<reference evidence="1" key="2">
    <citation type="journal article" date="2023" name="BMC Genomics">
        <title>Pest status, molecular evolution, and epigenetic factors derived from the genome assembly of Frankliniella fusca, a thysanopteran phytovirus vector.</title>
        <authorList>
            <person name="Catto M.A."/>
            <person name="Labadie P.E."/>
            <person name="Jacobson A.L."/>
            <person name="Kennedy G.G."/>
            <person name="Srinivasan R."/>
            <person name="Hunt B.G."/>
        </authorList>
    </citation>
    <scope>NUCLEOTIDE SEQUENCE</scope>
    <source>
        <strain evidence="1">PL_HMW_Pooled</strain>
    </source>
</reference>
<keyword evidence="2" id="KW-1185">Reference proteome</keyword>
<keyword evidence="1" id="KW-0675">Receptor</keyword>
<organism evidence="1 2">
    <name type="scientific">Frankliniella fusca</name>
    <dbReference type="NCBI Taxonomy" id="407009"/>
    <lineage>
        <taxon>Eukaryota</taxon>
        <taxon>Metazoa</taxon>
        <taxon>Ecdysozoa</taxon>
        <taxon>Arthropoda</taxon>
        <taxon>Hexapoda</taxon>
        <taxon>Insecta</taxon>
        <taxon>Pterygota</taxon>
        <taxon>Neoptera</taxon>
        <taxon>Paraneoptera</taxon>
        <taxon>Thysanoptera</taxon>
        <taxon>Terebrantia</taxon>
        <taxon>Thripoidea</taxon>
        <taxon>Thripidae</taxon>
        <taxon>Frankliniella</taxon>
    </lineage>
</organism>
<dbReference type="AlphaFoldDB" id="A0AAE1HNG1"/>
<keyword evidence="1" id="KW-0808">Transferase</keyword>
<comment type="caution">
    <text evidence="1">The sequence shown here is derived from an EMBL/GenBank/DDBJ whole genome shotgun (WGS) entry which is preliminary data.</text>
</comment>
<evidence type="ECO:0000313" key="1">
    <source>
        <dbReference type="EMBL" id="KAK3924449.1"/>
    </source>
</evidence>
<dbReference type="EMBL" id="JAHWGI010001187">
    <property type="protein sequence ID" value="KAK3924449.1"/>
    <property type="molecule type" value="Genomic_DNA"/>
</dbReference>
<keyword evidence="1" id="KW-0418">Kinase</keyword>
<dbReference type="Proteomes" id="UP001219518">
    <property type="component" value="Unassembled WGS sequence"/>
</dbReference>
<name>A0AAE1HNG1_9NEOP</name>
<evidence type="ECO:0000313" key="2">
    <source>
        <dbReference type="Proteomes" id="UP001219518"/>
    </source>
</evidence>
<protein>
    <submittedName>
        <fullName evidence="1">Tyrosine-protein kinase receptor cam-1</fullName>
    </submittedName>
</protein>